<dbReference type="InterPro" id="IPR000515">
    <property type="entry name" value="MetI-like"/>
</dbReference>
<dbReference type="PANTHER" id="PTHR43163:SF6">
    <property type="entry name" value="DIPEPTIDE TRANSPORT SYSTEM PERMEASE PROTEIN DPPB-RELATED"/>
    <property type="match status" value="1"/>
</dbReference>
<reference evidence="15 16" key="1">
    <citation type="submission" date="2017-08" db="EMBL/GenBank/DDBJ databases">
        <title>Draft genome sequences of 64 type strains of genus Staph aureus.</title>
        <authorList>
            <person name="Cole K."/>
            <person name="Golubchik T."/>
            <person name="Russell J."/>
            <person name="Foster D."/>
            <person name="Llewelyn M."/>
            <person name="Wilson D."/>
            <person name="Crook D."/>
            <person name="Paul J."/>
        </authorList>
    </citation>
    <scope>NUCLEOTIDE SEQUENCE [LARGE SCALE GENOMIC DNA]</scope>
    <source>
        <strain evidence="15 16">DSM 29875</strain>
    </source>
</reference>
<dbReference type="SUPFAM" id="SSF161098">
    <property type="entry name" value="MetI-like"/>
    <property type="match status" value="1"/>
</dbReference>
<comment type="subcellular location">
    <subcellularLocation>
        <location evidence="1 13">Cell membrane</location>
        <topology evidence="1 13">Multi-pass membrane protein</topology>
    </subcellularLocation>
</comment>
<organism evidence="15 16">
    <name type="scientific">Staphylococcus argensis</name>
    <dbReference type="NCBI Taxonomy" id="1607738"/>
    <lineage>
        <taxon>Bacteria</taxon>
        <taxon>Bacillati</taxon>
        <taxon>Bacillota</taxon>
        <taxon>Bacilli</taxon>
        <taxon>Bacillales</taxon>
        <taxon>Staphylococcaceae</taxon>
        <taxon>Staphylococcus</taxon>
    </lineage>
</organism>
<dbReference type="NCBIfam" id="NF045470">
    <property type="entry name" value="Opp2B"/>
    <property type="match status" value="1"/>
</dbReference>
<comment type="subunit">
    <text evidence="11">The complex is composed of two ATP-binding proteins (NikD and NikE), two transmembrane proteins (NikB and NikC) and a solute-binding protein (NikA).</text>
</comment>
<keyword evidence="7" id="KW-0406">Ion transport</keyword>
<feature type="transmembrane region" description="Helical" evidence="13">
    <location>
        <begin position="103"/>
        <end position="123"/>
    </location>
</feature>
<keyword evidence="4" id="KW-0533">Nickel</keyword>
<evidence type="ECO:0000256" key="7">
    <source>
        <dbReference type="ARBA" id="ARBA00023065"/>
    </source>
</evidence>
<name>A0A2K4FA56_9STAP</name>
<dbReference type="Gene3D" id="1.10.3720.10">
    <property type="entry name" value="MetI-like"/>
    <property type="match status" value="1"/>
</dbReference>
<dbReference type="GO" id="GO:0015099">
    <property type="term" value="F:nickel cation transmembrane transporter activity"/>
    <property type="evidence" value="ECO:0007669"/>
    <property type="project" value="InterPro"/>
</dbReference>
<evidence type="ECO:0000256" key="12">
    <source>
        <dbReference type="ARBA" id="ARBA00044774"/>
    </source>
</evidence>
<evidence type="ECO:0000313" key="16">
    <source>
        <dbReference type="Proteomes" id="UP000242712"/>
    </source>
</evidence>
<accession>A0A2K4FA56</accession>
<proteinExistence type="inferred from homology"/>
<comment type="similarity">
    <text evidence="10">Belongs to the binding-protein-dependent transport system permease family. OppBC subfamily.</text>
</comment>
<evidence type="ECO:0000256" key="6">
    <source>
        <dbReference type="ARBA" id="ARBA00022989"/>
    </source>
</evidence>
<dbReference type="PROSITE" id="PS50928">
    <property type="entry name" value="ABC_TM1"/>
    <property type="match status" value="1"/>
</dbReference>
<feature type="transmembrane region" description="Helical" evidence="13">
    <location>
        <begin position="177"/>
        <end position="193"/>
    </location>
</feature>
<evidence type="ECO:0000256" key="3">
    <source>
        <dbReference type="ARBA" id="ARBA00022475"/>
    </source>
</evidence>
<comment type="caution">
    <text evidence="15">The sequence shown here is derived from an EMBL/GenBank/DDBJ whole genome shotgun (WGS) entry which is preliminary data.</text>
</comment>
<feature type="transmembrane region" description="Helical" evidence="13">
    <location>
        <begin position="135"/>
        <end position="157"/>
    </location>
</feature>
<feature type="transmembrane region" description="Helical" evidence="13">
    <location>
        <begin position="12"/>
        <end position="31"/>
    </location>
</feature>
<protein>
    <recommendedName>
        <fullName evidence="12">Nickel import system permease protein NikB</fullName>
    </recommendedName>
</protein>
<sequence length="328" mass="36298">MIVKSILSRIGQMIIVLFVLSTVTFILMKLAPGDPVDKILHLDEANVSHQQVEQTRESLGLNASFLSQYIHWLGQVIHFDFGQSYQTGEPVTQELLYYTPPTLIIAGATIGVVFLVTVPLGILAAKYYQRSLDRVIRIVTSFVVSIPSFFIGIILIYCLSEQLHWLPSSGIDSPLSYVMPVIALSLGMSAYYVRLMRSRLIEGYHSREVQASRNRGLSERFILRKDMLRPALIPIVTMLGMSVGSLIGGTVVIENLFGIPGIGHFLVDSIRARDYPVVQGAVLMIGCFVVIANTISDLILLWLDPERRVHTRAGQSGKKDTPKGGGML</sequence>
<evidence type="ECO:0000256" key="1">
    <source>
        <dbReference type="ARBA" id="ARBA00004651"/>
    </source>
</evidence>
<gene>
    <name evidence="15" type="ORF">CD039_09095</name>
</gene>
<evidence type="ECO:0000256" key="10">
    <source>
        <dbReference type="ARBA" id="ARBA00024202"/>
    </source>
</evidence>
<dbReference type="InterPro" id="IPR050045">
    <property type="entry name" value="Opp2B"/>
</dbReference>
<dbReference type="GeneID" id="98298503"/>
<keyword evidence="6 13" id="KW-1133">Transmembrane helix</keyword>
<keyword evidence="3" id="KW-1003">Cell membrane</keyword>
<evidence type="ECO:0000256" key="9">
    <source>
        <dbReference type="ARBA" id="ARBA00023136"/>
    </source>
</evidence>
<dbReference type="RefSeq" id="WP_103372041.1">
    <property type="nucleotide sequence ID" value="NZ_CBCRVO010000002.1"/>
</dbReference>
<feature type="domain" description="ABC transmembrane type-1" evidence="14">
    <location>
        <begin position="99"/>
        <end position="296"/>
    </location>
</feature>
<feature type="transmembrane region" description="Helical" evidence="13">
    <location>
        <begin position="231"/>
        <end position="257"/>
    </location>
</feature>
<evidence type="ECO:0000313" key="15">
    <source>
        <dbReference type="EMBL" id="POA08240.1"/>
    </source>
</evidence>
<dbReference type="InterPro" id="IPR045621">
    <property type="entry name" value="BPD_transp_1_N"/>
</dbReference>
<evidence type="ECO:0000256" key="4">
    <source>
        <dbReference type="ARBA" id="ARBA00022596"/>
    </source>
</evidence>
<evidence type="ECO:0000256" key="8">
    <source>
        <dbReference type="ARBA" id="ARBA00023112"/>
    </source>
</evidence>
<keyword evidence="8" id="KW-0921">Nickel transport</keyword>
<dbReference type="EMBL" id="PPPX01000016">
    <property type="protein sequence ID" value="POA08240.1"/>
    <property type="molecule type" value="Genomic_DNA"/>
</dbReference>
<dbReference type="AlphaFoldDB" id="A0A2K4FA56"/>
<dbReference type="Pfam" id="PF19300">
    <property type="entry name" value="BPD_transp_1_N"/>
    <property type="match status" value="1"/>
</dbReference>
<evidence type="ECO:0000256" key="5">
    <source>
        <dbReference type="ARBA" id="ARBA00022692"/>
    </source>
</evidence>
<evidence type="ECO:0000259" key="14">
    <source>
        <dbReference type="PROSITE" id="PS50928"/>
    </source>
</evidence>
<evidence type="ECO:0000256" key="2">
    <source>
        <dbReference type="ARBA" id="ARBA00022448"/>
    </source>
</evidence>
<dbReference type="Proteomes" id="UP000242712">
    <property type="component" value="Unassembled WGS sequence"/>
</dbReference>
<keyword evidence="16" id="KW-1185">Reference proteome</keyword>
<evidence type="ECO:0000256" key="11">
    <source>
        <dbReference type="ARBA" id="ARBA00038669"/>
    </source>
</evidence>
<dbReference type="PANTHER" id="PTHR43163">
    <property type="entry name" value="DIPEPTIDE TRANSPORT SYSTEM PERMEASE PROTEIN DPPB-RELATED"/>
    <property type="match status" value="1"/>
</dbReference>
<keyword evidence="2 13" id="KW-0813">Transport</keyword>
<dbReference type="Pfam" id="PF00528">
    <property type="entry name" value="BPD_transp_1"/>
    <property type="match status" value="1"/>
</dbReference>
<dbReference type="CDD" id="cd06261">
    <property type="entry name" value="TM_PBP2"/>
    <property type="match status" value="1"/>
</dbReference>
<evidence type="ECO:0000256" key="13">
    <source>
        <dbReference type="RuleBase" id="RU363032"/>
    </source>
</evidence>
<keyword evidence="9 13" id="KW-0472">Membrane</keyword>
<dbReference type="GO" id="GO:0005886">
    <property type="term" value="C:plasma membrane"/>
    <property type="evidence" value="ECO:0007669"/>
    <property type="project" value="UniProtKB-SubCell"/>
</dbReference>
<feature type="transmembrane region" description="Helical" evidence="13">
    <location>
        <begin position="277"/>
        <end position="303"/>
    </location>
</feature>
<dbReference type="OrthoDB" id="9773683at2"/>
<dbReference type="InterPro" id="IPR035906">
    <property type="entry name" value="MetI-like_sf"/>
</dbReference>
<keyword evidence="5 13" id="KW-0812">Transmembrane</keyword>